<dbReference type="AlphaFoldDB" id="A0A2G4R6J6"/>
<dbReference type="RefSeq" id="WP_099461166.1">
    <property type="nucleotide sequence ID" value="NZ_LDWY01000029.1"/>
</dbReference>
<sequence length="388" mass="45632">MILSLLILILSTFLLFLSVDFNALTSTNEQLKLSIFLSILLLNGVLCVTLFRKKRFLQKLFYKISLLEKGENEDMEKALDALKERLETQKYHIKKANLEKQEKLSLLEELYYHLGNIQNALYYTQADENALSLLLNAIHKQKEMLRLAINHPISYNKSLGGHKDKFLRYEAKIALVNNDDLENFLIQNILAYFGIQSVFFKELSFDRNDYHLVFIKDEIYQKLVKKEEDFIVFGRDKNLSYPCFLPMPLDKKGLELVLKKRLEKLTLKQFEKSVLNNVLLFKQNEFDANLFFSIIEKQCSQNTLVNSLFQLKECLSKESYRLVLLDYDVIKFDLEQVKILLHIYKNHNPQSHIILFTQEKITEFDCISEVLSSVSKNELITLLRKYLN</sequence>
<dbReference type="EMBL" id="LDWY01000029">
    <property type="protein sequence ID" value="PHY91435.1"/>
    <property type="molecule type" value="Genomic_DNA"/>
</dbReference>
<evidence type="ECO:0000256" key="1">
    <source>
        <dbReference type="SAM" id="Coils"/>
    </source>
</evidence>
<keyword evidence="1" id="KW-0175">Coiled coil</keyword>
<keyword evidence="2" id="KW-1133">Transmembrane helix</keyword>
<accession>A0A2G4R6J6</accession>
<feature type="transmembrane region" description="Helical" evidence="2">
    <location>
        <begin position="33"/>
        <end position="51"/>
    </location>
</feature>
<feature type="coiled-coil region" evidence="1">
    <location>
        <begin position="72"/>
        <end position="99"/>
    </location>
</feature>
<evidence type="ECO:0000256" key="2">
    <source>
        <dbReference type="SAM" id="Phobius"/>
    </source>
</evidence>
<protein>
    <submittedName>
        <fullName evidence="3">Membrane protein</fullName>
    </submittedName>
</protein>
<evidence type="ECO:0000313" key="4">
    <source>
        <dbReference type="Proteomes" id="UP000237472"/>
    </source>
</evidence>
<dbReference type="Proteomes" id="UP000237472">
    <property type="component" value="Unassembled WGS sequence"/>
</dbReference>
<organism evidence="3 4">
    <name type="scientific">Campylobacter vulpis</name>
    <dbReference type="NCBI Taxonomy" id="1655500"/>
    <lineage>
        <taxon>Bacteria</taxon>
        <taxon>Pseudomonadati</taxon>
        <taxon>Campylobacterota</taxon>
        <taxon>Epsilonproteobacteria</taxon>
        <taxon>Campylobacterales</taxon>
        <taxon>Campylobacteraceae</taxon>
        <taxon>Campylobacter</taxon>
    </lineage>
</organism>
<name>A0A2G4R6J6_9BACT</name>
<gene>
    <name evidence="3" type="ORF">AA994_02390</name>
</gene>
<keyword evidence="2" id="KW-0812">Transmembrane</keyword>
<reference evidence="4" key="1">
    <citation type="submission" date="2015-06" db="EMBL/GenBank/DDBJ databases">
        <authorList>
            <person name="Parisi A."/>
            <person name="Chiara M."/>
            <person name="Florio D."/>
            <person name="Miccolupo A."/>
            <person name="Manzari C."/>
            <person name="Mion D."/>
            <person name="Caruso M."/>
            <person name="D'erchia A.M."/>
            <person name="Zanoni R."/>
        </authorList>
    </citation>
    <scope>NUCLEOTIDE SEQUENCE [LARGE SCALE GENOMIC DNA]</scope>
    <source>
        <strain evidence="4">73/13</strain>
    </source>
</reference>
<keyword evidence="2" id="KW-0472">Membrane</keyword>
<dbReference type="OrthoDB" id="5362003at2"/>
<proteinExistence type="predicted"/>
<comment type="caution">
    <text evidence="3">The sequence shown here is derived from an EMBL/GenBank/DDBJ whole genome shotgun (WGS) entry which is preliminary data.</text>
</comment>
<evidence type="ECO:0000313" key="3">
    <source>
        <dbReference type="EMBL" id="PHY91435.1"/>
    </source>
</evidence>